<keyword evidence="4" id="KW-1185">Reference proteome</keyword>
<feature type="compositionally biased region" description="Basic and acidic residues" evidence="1">
    <location>
        <begin position="1"/>
        <end position="16"/>
    </location>
</feature>
<evidence type="ECO:0000256" key="1">
    <source>
        <dbReference type="SAM" id="MobiDB-lite"/>
    </source>
</evidence>
<evidence type="ECO:0000313" key="3">
    <source>
        <dbReference type="EMBL" id="KAH3860313.1"/>
    </source>
</evidence>
<name>A0A9D4LMF8_DREPO</name>
<keyword evidence="2" id="KW-0812">Transmembrane</keyword>
<keyword evidence="2" id="KW-0472">Membrane</keyword>
<reference evidence="3" key="2">
    <citation type="submission" date="2020-11" db="EMBL/GenBank/DDBJ databases">
        <authorList>
            <person name="McCartney M.A."/>
            <person name="Auch B."/>
            <person name="Kono T."/>
            <person name="Mallez S."/>
            <person name="Becker A."/>
            <person name="Gohl D.M."/>
            <person name="Silverstein K.A.T."/>
            <person name="Koren S."/>
            <person name="Bechman K.B."/>
            <person name="Herman A."/>
            <person name="Abrahante J.E."/>
            <person name="Garbe J."/>
        </authorList>
    </citation>
    <scope>NUCLEOTIDE SEQUENCE</scope>
    <source>
        <strain evidence="3">Duluth1</strain>
        <tissue evidence="3">Whole animal</tissue>
    </source>
</reference>
<accession>A0A9D4LMF8</accession>
<dbReference type="Proteomes" id="UP000828390">
    <property type="component" value="Unassembled WGS sequence"/>
</dbReference>
<keyword evidence="2" id="KW-1133">Transmembrane helix</keyword>
<feature type="transmembrane region" description="Helical" evidence="2">
    <location>
        <begin position="126"/>
        <end position="147"/>
    </location>
</feature>
<reference evidence="3" key="1">
    <citation type="journal article" date="2019" name="bioRxiv">
        <title>The Genome of the Zebra Mussel, Dreissena polymorpha: A Resource for Invasive Species Research.</title>
        <authorList>
            <person name="McCartney M.A."/>
            <person name="Auch B."/>
            <person name="Kono T."/>
            <person name="Mallez S."/>
            <person name="Zhang Y."/>
            <person name="Obille A."/>
            <person name="Becker A."/>
            <person name="Abrahante J.E."/>
            <person name="Garbe J."/>
            <person name="Badalamenti J.P."/>
            <person name="Herman A."/>
            <person name="Mangelson H."/>
            <person name="Liachko I."/>
            <person name="Sullivan S."/>
            <person name="Sone E.D."/>
            <person name="Koren S."/>
            <person name="Silverstein K.A.T."/>
            <person name="Beckman K.B."/>
            <person name="Gohl D.M."/>
        </authorList>
    </citation>
    <scope>NUCLEOTIDE SEQUENCE</scope>
    <source>
        <strain evidence="3">Duluth1</strain>
        <tissue evidence="3">Whole animal</tissue>
    </source>
</reference>
<proteinExistence type="predicted"/>
<dbReference type="EMBL" id="JAIWYP010000002">
    <property type="protein sequence ID" value="KAH3860313.1"/>
    <property type="molecule type" value="Genomic_DNA"/>
</dbReference>
<feature type="region of interest" description="Disordered" evidence="1">
    <location>
        <begin position="1"/>
        <end position="37"/>
    </location>
</feature>
<sequence>MYDETDGHDFTHHSDDDTNVPLPSVAAPEPDHDTDTQALDLETGLTDSLGEIKDAQCESSSSSSIPIRVVSRKRLRQVSSSDEEDPYTTKYCEKSQVTKVSLSCFSVSSHYPCRLTKLVFVPRKLLYIYLFDMFSLYLCISVPSTRFTLERDFIMLYICCLINILCKYWYCWFY</sequence>
<gene>
    <name evidence="3" type="ORF">DPMN_023210</name>
</gene>
<organism evidence="3 4">
    <name type="scientific">Dreissena polymorpha</name>
    <name type="common">Zebra mussel</name>
    <name type="synonym">Mytilus polymorpha</name>
    <dbReference type="NCBI Taxonomy" id="45954"/>
    <lineage>
        <taxon>Eukaryota</taxon>
        <taxon>Metazoa</taxon>
        <taxon>Spiralia</taxon>
        <taxon>Lophotrochozoa</taxon>
        <taxon>Mollusca</taxon>
        <taxon>Bivalvia</taxon>
        <taxon>Autobranchia</taxon>
        <taxon>Heteroconchia</taxon>
        <taxon>Euheterodonta</taxon>
        <taxon>Imparidentia</taxon>
        <taxon>Neoheterodontei</taxon>
        <taxon>Myida</taxon>
        <taxon>Dreissenoidea</taxon>
        <taxon>Dreissenidae</taxon>
        <taxon>Dreissena</taxon>
    </lineage>
</organism>
<evidence type="ECO:0000313" key="4">
    <source>
        <dbReference type="Proteomes" id="UP000828390"/>
    </source>
</evidence>
<dbReference type="AlphaFoldDB" id="A0A9D4LMF8"/>
<feature type="transmembrane region" description="Helical" evidence="2">
    <location>
        <begin position="153"/>
        <end position="173"/>
    </location>
</feature>
<comment type="caution">
    <text evidence="3">The sequence shown here is derived from an EMBL/GenBank/DDBJ whole genome shotgun (WGS) entry which is preliminary data.</text>
</comment>
<evidence type="ECO:0000256" key="2">
    <source>
        <dbReference type="SAM" id="Phobius"/>
    </source>
</evidence>
<protein>
    <submittedName>
        <fullName evidence="3">Uncharacterized protein</fullName>
    </submittedName>
</protein>